<evidence type="ECO:0000256" key="2">
    <source>
        <dbReference type="SAM" id="MobiDB-lite"/>
    </source>
</evidence>
<dbReference type="Gene3D" id="3.30.420.10">
    <property type="entry name" value="Ribonuclease H-like superfamily/Ribonuclease H"/>
    <property type="match status" value="1"/>
</dbReference>
<dbReference type="EC" id="2.7.7.49" evidence="1"/>
<feature type="region of interest" description="Disordered" evidence="2">
    <location>
        <begin position="405"/>
        <end position="433"/>
    </location>
</feature>
<dbReference type="PANTHER" id="PTHR37984:SF5">
    <property type="entry name" value="PROTEIN NYNRIN-LIKE"/>
    <property type="match status" value="1"/>
</dbReference>
<dbReference type="InterPro" id="IPR041588">
    <property type="entry name" value="Integrase_H2C2"/>
</dbReference>
<dbReference type="EMBL" id="GBRD01012626">
    <property type="protein sequence ID" value="JAG53198.1"/>
    <property type="molecule type" value="Transcribed_RNA"/>
</dbReference>
<dbReference type="InterPro" id="IPR012337">
    <property type="entry name" value="RNaseH-like_sf"/>
</dbReference>
<dbReference type="SUPFAM" id="SSF53098">
    <property type="entry name" value="Ribonuclease H-like"/>
    <property type="match status" value="1"/>
</dbReference>
<dbReference type="InterPro" id="IPR001584">
    <property type="entry name" value="Integrase_cat-core"/>
</dbReference>
<evidence type="ECO:0000313" key="4">
    <source>
        <dbReference type="EMBL" id="JAG53198.1"/>
    </source>
</evidence>
<dbReference type="AlphaFoldDB" id="A0A0K8SIR2"/>
<feature type="region of interest" description="Disordered" evidence="2">
    <location>
        <begin position="452"/>
        <end position="490"/>
    </location>
</feature>
<dbReference type="InterPro" id="IPR036397">
    <property type="entry name" value="RNaseH_sf"/>
</dbReference>
<dbReference type="Gene3D" id="1.10.340.70">
    <property type="match status" value="1"/>
</dbReference>
<dbReference type="PANTHER" id="PTHR37984">
    <property type="entry name" value="PROTEIN CBG26694"/>
    <property type="match status" value="1"/>
</dbReference>
<dbReference type="Pfam" id="PF17921">
    <property type="entry name" value="Integrase_H2C2"/>
    <property type="match status" value="1"/>
</dbReference>
<protein>
    <recommendedName>
        <fullName evidence="1">RNA-directed DNA polymerase</fullName>
        <ecNumber evidence="1">2.7.7.49</ecNumber>
    </recommendedName>
</protein>
<name>A0A0K8SIR2_LYGHE</name>
<feature type="compositionally biased region" description="Polar residues" evidence="2">
    <location>
        <begin position="409"/>
        <end position="433"/>
    </location>
</feature>
<proteinExistence type="predicted"/>
<dbReference type="GO" id="GO:0003964">
    <property type="term" value="F:RNA-directed DNA polymerase activity"/>
    <property type="evidence" value="ECO:0007669"/>
    <property type="project" value="UniProtKB-EC"/>
</dbReference>
<organism evidence="4">
    <name type="scientific">Lygus hesperus</name>
    <name type="common">Western plant bug</name>
    <dbReference type="NCBI Taxonomy" id="30085"/>
    <lineage>
        <taxon>Eukaryota</taxon>
        <taxon>Metazoa</taxon>
        <taxon>Ecdysozoa</taxon>
        <taxon>Arthropoda</taxon>
        <taxon>Hexapoda</taxon>
        <taxon>Insecta</taxon>
        <taxon>Pterygota</taxon>
        <taxon>Neoptera</taxon>
        <taxon>Paraneoptera</taxon>
        <taxon>Hemiptera</taxon>
        <taxon>Heteroptera</taxon>
        <taxon>Panheteroptera</taxon>
        <taxon>Cimicomorpha</taxon>
        <taxon>Miridae</taxon>
        <taxon>Mirini</taxon>
        <taxon>Lygus</taxon>
    </lineage>
</organism>
<dbReference type="PROSITE" id="PS50994">
    <property type="entry name" value="INTEGRASE"/>
    <property type="match status" value="1"/>
</dbReference>
<reference evidence="4" key="1">
    <citation type="submission" date="2014-09" db="EMBL/GenBank/DDBJ databases">
        <authorList>
            <person name="Magalhaes I.L.F."/>
            <person name="Oliveira U."/>
            <person name="Santos F.R."/>
            <person name="Vidigal T.H.D.A."/>
            <person name="Brescovit A.D."/>
            <person name="Santos A.J."/>
        </authorList>
    </citation>
    <scope>NUCLEOTIDE SEQUENCE</scope>
</reference>
<evidence type="ECO:0000256" key="1">
    <source>
        <dbReference type="ARBA" id="ARBA00012493"/>
    </source>
</evidence>
<dbReference type="GO" id="GO:0015074">
    <property type="term" value="P:DNA integration"/>
    <property type="evidence" value="ECO:0007669"/>
    <property type="project" value="InterPro"/>
</dbReference>
<dbReference type="InterPro" id="IPR050951">
    <property type="entry name" value="Retrovirus_Pol_polyprotein"/>
</dbReference>
<dbReference type="Pfam" id="PF00665">
    <property type="entry name" value="rve"/>
    <property type="match status" value="1"/>
</dbReference>
<dbReference type="GO" id="GO:0003676">
    <property type="term" value="F:nucleic acid binding"/>
    <property type="evidence" value="ECO:0007669"/>
    <property type="project" value="InterPro"/>
</dbReference>
<evidence type="ECO:0000259" key="3">
    <source>
        <dbReference type="PROSITE" id="PS50994"/>
    </source>
</evidence>
<feature type="domain" description="Integrase catalytic" evidence="3">
    <location>
        <begin position="139"/>
        <end position="294"/>
    </location>
</feature>
<feature type="compositionally biased region" description="Basic and acidic residues" evidence="2">
    <location>
        <begin position="465"/>
        <end position="490"/>
    </location>
</feature>
<sequence>MRATEYAIRAYNVSVEEQIRLQTRKDPILSELFIYTRDGWPQTFEDELKPFEIRKSEIFIENEILMWGYRVIIPFKLRQLLLTELHSSHMGATKMKALARSYFWWPHLDENISEISKNCQVCLSYRSDPPKVISGGWPEVLEPMDRIHMDYAGPVFKNKMFLIIIDACSKWPEVYEVIKADTFYTLEKFREFCSRFGIPKCVVTDNGTCFSSSEFSEFCTINGITHLTSPSYHPSSNGLAGNFVKSFKNTLYKMLNDKNNETLQTKLQKFIFYYRNTPHSTTNKVPSSLMLGRKVNIRLEQLFQGWSDRKRNKSWNKQKIVYSENKQFSGNDSVYVRDYSRPNERGWIHAIIQEQLGTYLFLCQTDDGRILKRHIDQIIKAGEFYEAPVLNPNEQQDVSIPTAIFPKTPVSQKTDRNPTPQVPTDTESTQSQIGLISTPKQSELTVNVGNSNGVIQTTPKTSKHVKIDKNNTKTERPVRARKAPDRLKYE</sequence>
<accession>A0A0K8SIR2</accession>